<feature type="compositionally biased region" description="Low complexity" evidence="1">
    <location>
        <begin position="396"/>
        <end position="405"/>
    </location>
</feature>
<feature type="region of interest" description="Disordered" evidence="1">
    <location>
        <begin position="374"/>
        <end position="413"/>
    </location>
</feature>
<feature type="compositionally biased region" description="Basic and acidic residues" evidence="1">
    <location>
        <begin position="248"/>
        <end position="258"/>
    </location>
</feature>
<feature type="region of interest" description="Disordered" evidence="1">
    <location>
        <begin position="223"/>
        <end position="258"/>
    </location>
</feature>
<feature type="compositionally biased region" description="Low complexity" evidence="1">
    <location>
        <begin position="238"/>
        <end position="247"/>
    </location>
</feature>
<reference evidence="4 5" key="1">
    <citation type="submission" date="2017-11" db="EMBL/GenBank/DDBJ databases">
        <title>Streptomyces carmine sp. nov., a novel actinomycete isolated from Sophora alopecuroides in Xinjiang, China.</title>
        <authorList>
            <person name="Wang Y."/>
            <person name="Luo X."/>
            <person name="Wan C."/>
            <person name="Zhang L."/>
        </authorList>
    </citation>
    <scope>NUCLEOTIDE SEQUENCE [LARGE SCALE GENOMIC DNA]</scope>
    <source>
        <strain evidence="4 5">TRM SA0054</strain>
    </source>
</reference>
<dbReference type="InterPro" id="IPR025554">
    <property type="entry name" value="DUF4140"/>
</dbReference>
<dbReference type="PANTHER" id="PTHR31005:SF8">
    <property type="entry name" value="DUF4139 DOMAIN-CONTAINING PROTEIN"/>
    <property type="match status" value="1"/>
</dbReference>
<feature type="domain" description="DUF4140" evidence="3">
    <location>
        <begin position="31"/>
        <end position="134"/>
    </location>
</feature>
<feature type="region of interest" description="Disordered" evidence="1">
    <location>
        <begin position="489"/>
        <end position="508"/>
    </location>
</feature>
<dbReference type="InterPro" id="IPR037291">
    <property type="entry name" value="DUF4139"/>
</dbReference>
<evidence type="ECO:0000313" key="5">
    <source>
        <dbReference type="Proteomes" id="UP000230407"/>
    </source>
</evidence>
<dbReference type="AlphaFoldDB" id="A0A2M8LTW6"/>
<dbReference type="Pfam" id="PF13598">
    <property type="entry name" value="DUF4139"/>
    <property type="match status" value="1"/>
</dbReference>
<evidence type="ECO:0000259" key="3">
    <source>
        <dbReference type="Pfam" id="PF13600"/>
    </source>
</evidence>
<feature type="compositionally biased region" description="Low complexity" evidence="1">
    <location>
        <begin position="460"/>
        <end position="474"/>
    </location>
</feature>
<proteinExistence type="predicted"/>
<gene>
    <name evidence="4" type="ORF">CUT44_24110</name>
</gene>
<feature type="compositionally biased region" description="Low complexity" evidence="1">
    <location>
        <begin position="12"/>
        <end position="25"/>
    </location>
</feature>
<evidence type="ECO:0008006" key="6">
    <source>
        <dbReference type="Google" id="ProtNLM"/>
    </source>
</evidence>
<dbReference type="Proteomes" id="UP000230407">
    <property type="component" value="Unassembled WGS sequence"/>
</dbReference>
<sequence>MTDEPAGGGGTPDTDPVPGEESVPESVLESVVVHSLGAVCVRRARCVLPPGLAASRGAVRIRVEGLPVTAVEHSLRGRVVSGPPGLRVTDIRLTRAAAHRPDGEPAGLRVELTAAEDRVAGLRGRHDRLTAEIEEVAGLRAVPAQPRRGDPPRRAPVESLLALADFLDARLAGLHERLRTVSEELRAAEHETDVLAHRLAAASGALPDGRVRESAAAVLTLDRAGDGVPPGEPGGTAAGTEPGAGAESKSESESEGAGLREAEFEIEYHVPGATWSPVYRLRLDDTGTGTAGTLVLRACVAQRTGEDWTGVRLGLSTADLLRRAEVPRLRSLRLGRRQTEEPSAPGWREPPPGLDELFAGYDAAVATTSPSPLPVAAAAGGRPRTRARIGAGPGTAGPARTGAVPAPAPAMPAPSVMPPPAPGGAEAAGLFAGHGGPPAAVGAAAPAAFRAPGGGPPPGESAAATASAASTAYGPPRPAGELLDYSRLTLAGPDEPGRRGRLRPAPEKPGTIVAERRRQAEAVARLPRPAHATDVRISAGSFHHRYDTAAPVDVAADGTWHTVPVCELPAETVPEYVCVPSEDQTVYGTVLLTNTSHHALLAGPADVTVNGEYVLTTSLPTLAPGQCRRVGVGAAEGVRVARRVRTHESTAGLRGGTTVLDHTVEVELANRLAHRVTVEVRERVPVSDDRDVRVEERPAEPAWRVLDEPLDDGGHVRGARVWRVELEPGRTTVLRGGYEIRVPAGKTPAGGNRRDRTT</sequence>
<protein>
    <recommendedName>
        <fullName evidence="6">DUF4139 domain-containing protein</fullName>
    </recommendedName>
</protein>
<evidence type="ECO:0000259" key="2">
    <source>
        <dbReference type="Pfam" id="PF13598"/>
    </source>
</evidence>
<feature type="region of interest" description="Disordered" evidence="1">
    <location>
        <begin position="451"/>
        <end position="481"/>
    </location>
</feature>
<dbReference type="RefSeq" id="WP_100204013.1">
    <property type="nucleotide sequence ID" value="NZ_PGGW01000066.1"/>
</dbReference>
<feature type="region of interest" description="Disordered" evidence="1">
    <location>
        <begin position="1"/>
        <end position="25"/>
    </location>
</feature>
<keyword evidence="5" id="KW-1185">Reference proteome</keyword>
<comment type="caution">
    <text evidence="4">The sequence shown here is derived from an EMBL/GenBank/DDBJ whole genome shotgun (WGS) entry which is preliminary data.</text>
</comment>
<feature type="compositionally biased region" description="Gly residues" evidence="1">
    <location>
        <begin position="1"/>
        <end position="11"/>
    </location>
</feature>
<organism evidence="4 5">
    <name type="scientific">Streptomyces carminius</name>
    <dbReference type="NCBI Taxonomy" id="2665496"/>
    <lineage>
        <taxon>Bacteria</taxon>
        <taxon>Bacillati</taxon>
        <taxon>Actinomycetota</taxon>
        <taxon>Actinomycetes</taxon>
        <taxon>Kitasatosporales</taxon>
        <taxon>Streptomycetaceae</taxon>
        <taxon>Streptomyces</taxon>
    </lineage>
</organism>
<feature type="domain" description="DUF4139" evidence="2">
    <location>
        <begin position="265"/>
        <end position="743"/>
    </location>
</feature>
<dbReference type="Pfam" id="PF13600">
    <property type="entry name" value="DUF4140"/>
    <property type="match status" value="1"/>
</dbReference>
<dbReference type="InterPro" id="IPR011935">
    <property type="entry name" value="CHP02231"/>
</dbReference>
<dbReference type="EMBL" id="PGGW01000066">
    <property type="protein sequence ID" value="PJE95369.1"/>
    <property type="molecule type" value="Genomic_DNA"/>
</dbReference>
<dbReference type="PANTHER" id="PTHR31005">
    <property type="entry name" value="DUF4139 DOMAIN-CONTAINING PROTEIN"/>
    <property type="match status" value="1"/>
</dbReference>
<evidence type="ECO:0000256" key="1">
    <source>
        <dbReference type="SAM" id="MobiDB-lite"/>
    </source>
</evidence>
<evidence type="ECO:0000313" key="4">
    <source>
        <dbReference type="EMBL" id="PJE95369.1"/>
    </source>
</evidence>
<name>A0A2M8LTW6_9ACTN</name>
<accession>A0A2M8LTW6</accession>